<keyword evidence="9" id="KW-1185">Reference proteome</keyword>
<dbReference type="EMBL" id="MVBO01000184">
    <property type="protein sequence ID" value="OZJ02143.1"/>
    <property type="molecule type" value="Genomic_DNA"/>
</dbReference>
<feature type="compositionally biased region" description="Polar residues" evidence="6">
    <location>
        <begin position="412"/>
        <end position="433"/>
    </location>
</feature>
<evidence type="ECO:0000259" key="7">
    <source>
        <dbReference type="PROSITE" id="PS50157"/>
    </source>
</evidence>
<feature type="region of interest" description="Disordered" evidence="6">
    <location>
        <begin position="176"/>
        <end position="201"/>
    </location>
</feature>
<reference evidence="8 9" key="1">
    <citation type="journal article" date="2017" name="Mycologia">
        <title>Bifiguratus adelaidae, gen. et sp. nov., a new member of Mucoromycotina in endophytic and soil-dwelling habitats.</title>
        <authorList>
            <person name="Torres-Cruz T.J."/>
            <person name="Billingsley Tobias T.L."/>
            <person name="Almatruk M."/>
            <person name="Hesse C."/>
            <person name="Kuske C.R."/>
            <person name="Desiro A."/>
            <person name="Benucci G.M."/>
            <person name="Bonito G."/>
            <person name="Stajich J.E."/>
            <person name="Dunlap C."/>
            <person name="Arnold A.E."/>
            <person name="Porras-Alfaro A."/>
        </authorList>
    </citation>
    <scope>NUCLEOTIDE SEQUENCE [LARGE SCALE GENOMIC DNA]</scope>
    <source>
        <strain evidence="8 9">AZ0501</strain>
    </source>
</reference>
<dbReference type="Proteomes" id="UP000242875">
    <property type="component" value="Unassembled WGS sequence"/>
</dbReference>
<proteinExistence type="predicted"/>
<feature type="domain" description="C2H2-type" evidence="7">
    <location>
        <begin position="434"/>
        <end position="463"/>
    </location>
</feature>
<protein>
    <recommendedName>
        <fullName evidence="7">C2H2-type domain-containing protein</fullName>
    </recommendedName>
</protein>
<evidence type="ECO:0000256" key="4">
    <source>
        <dbReference type="ARBA" id="ARBA00022833"/>
    </source>
</evidence>
<comment type="caution">
    <text evidence="8">The sequence shown here is derived from an EMBL/GenBank/DDBJ whole genome shotgun (WGS) entry which is preliminary data.</text>
</comment>
<dbReference type="PROSITE" id="PS00028">
    <property type="entry name" value="ZINC_FINGER_C2H2_1"/>
    <property type="match status" value="4"/>
</dbReference>
<keyword evidence="4" id="KW-0862">Zinc</keyword>
<dbReference type="InterPro" id="IPR036236">
    <property type="entry name" value="Znf_C2H2_sf"/>
</dbReference>
<dbReference type="InterPro" id="IPR013087">
    <property type="entry name" value="Znf_C2H2_type"/>
</dbReference>
<dbReference type="PANTHER" id="PTHR14003">
    <property type="entry name" value="TRANSCRIPTIONAL REPRESSOR PROTEIN YY"/>
    <property type="match status" value="1"/>
</dbReference>
<evidence type="ECO:0000256" key="6">
    <source>
        <dbReference type="SAM" id="MobiDB-lite"/>
    </source>
</evidence>
<feature type="region of interest" description="Disordered" evidence="6">
    <location>
        <begin position="394"/>
        <end position="433"/>
    </location>
</feature>
<evidence type="ECO:0000256" key="3">
    <source>
        <dbReference type="ARBA" id="ARBA00022771"/>
    </source>
</evidence>
<gene>
    <name evidence="8" type="ORF">BZG36_05232</name>
</gene>
<dbReference type="OrthoDB" id="6365676at2759"/>
<accession>A0A261XUZ1</accession>
<organism evidence="8 9">
    <name type="scientific">Bifiguratus adelaidae</name>
    <dbReference type="NCBI Taxonomy" id="1938954"/>
    <lineage>
        <taxon>Eukaryota</taxon>
        <taxon>Fungi</taxon>
        <taxon>Fungi incertae sedis</taxon>
        <taxon>Mucoromycota</taxon>
        <taxon>Mucoromycotina</taxon>
        <taxon>Endogonomycetes</taxon>
        <taxon>Endogonales</taxon>
        <taxon>Endogonales incertae sedis</taxon>
        <taxon>Bifiguratus</taxon>
    </lineage>
</organism>
<feature type="region of interest" description="Disordered" evidence="6">
    <location>
        <begin position="261"/>
        <end position="285"/>
    </location>
</feature>
<dbReference type="GO" id="GO:0008270">
    <property type="term" value="F:zinc ion binding"/>
    <property type="evidence" value="ECO:0007669"/>
    <property type="project" value="UniProtKB-KW"/>
</dbReference>
<dbReference type="FunFam" id="3.30.160.60:FF:002343">
    <property type="entry name" value="Zinc finger protein 33A"/>
    <property type="match status" value="1"/>
</dbReference>
<evidence type="ECO:0000313" key="8">
    <source>
        <dbReference type="EMBL" id="OZJ02143.1"/>
    </source>
</evidence>
<dbReference type="GO" id="GO:0000785">
    <property type="term" value="C:chromatin"/>
    <property type="evidence" value="ECO:0007669"/>
    <property type="project" value="TreeGrafter"/>
</dbReference>
<dbReference type="GO" id="GO:0005667">
    <property type="term" value="C:transcription regulator complex"/>
    <property type="evidence" value="ECO:0007669"/>
    <property type="project" value="TreeGrafter"/>
</dbReference>
<dbReference type="FunFam" id="3.30.160.60:FF:000125">
    <property type="entry name" value="Putative zinc finger protein 143"/>
    <property type="match status" value="1"/>
</dbReference>
<dbReference type="Pfam" id="PF00096">
    <property type="entry name" value="zf-C2H2"/>
    <property type="match status" value="4"/>
</dbReference>
<sequence>MLTSPKNGSDHQKLDSTDDDNSQRPTNGETVTSSPTTSEKLPSIALLPPVENDAGQPPSKPILFNNPFGSSNFLPQGFSSPQPFGKTNYGKESSPFHCNDLRSMAMQRKFSIDVGPFSYTSGMMSPATYQDPYTQRRASMCFEVGMDDYHPVNGMQNPAFGKNDFYYLSPSSSMSSSLKTPSPPTPRNHRSGSLPFGSMPNNGMPPNKHVCRYPYCGWSFKRYEHLKRHMLVHSGARPFHCDHPGCGKSFSRSDNFNAHRRTHEKKNAMRGHNESDPEPGMDQNYDGGDRKVVNYGGLNLGSEELKPTQLTGYNSPLDSPSKSSNCSISMLLNREQRQQEMNGDEGGEHFDYSPPSQMLGENAMPTEEARHQQPVSSFGMDYHYTSTSMLTNTLPLPTPPPQQTNDDMRSLYSDQSDMSATASTKSDGNAQKSHVCTYPNCSKRFKRLEHLKRHNRTHTLERPYACTQPGCNKLFSRSDNLAQHIKTHQRQANRGIGCHASAGLSQSMMQMSSLNMMPLEMNHLGTNMDLNMLPLGMGRWT</sequence>
<dbReference type="AlphaFoldDB" id="A0A261XUZ1"/>
<dbReference type="Gene3D" id="3.30.160.60">
    <property type="entry name" value="Classic Zinc Finger"/>
    <property type="match status" value="4"/>
</dbReference>
<dbReference type="GO" id="GO:0000981">
    <property type="term" value="F:DNA-binding transcription factor activity, RNA polymerase II-specific"/>
    <property type="evidence" value="ECO:0007669"/>
    <property type="project" value="TreeGrafter"/>
</dbReference>
<dbReference type="GO" id="GO:0000978">
    <property type="term" value="F:RNA polymerase II cis-regulatory region sequence-specific DNA binding"/>
    <property type="evidence" value="ECO:0007669"/>
    <property type="project" value="TreeGrafter"/>
</dbReference>
<feature type="domain" description="C2H2-type" evidence="7">
    <location>
        <begin position="239"/>
        <end position="268"/>
    </location>
</feature>
<evidence type="ECO:0000256" key="5">
    <source>
        <dbReference type="PROSITE-ProRule" id="PRU00042"/>
    </source>
</evidence>
<feature type="region of interest" description="Disordered" evidence="6">
    <location>
        <begin position="1"/>
        <end position="64"/>
    </location>
</feature>
<feature type="compositionally biased region" description="Basic and acidic residues" evidence="6">
    <location>
        <begin position="265"/>
        <end position="275"/>
    </location>
</feature>
<keyword evidence="2" id="KW-0677">Repeat</keyword>
<dbReference type="PANTHER" id="PTHR14003:SF19">
    <property type="entry name" value="YY2 TRANSCRIPTION FACTOR"/>
    <property type="match status" value="1"/>
</dbReference>
<feature type="compositionally biased region" description="Polar residues" evidence="6">
    <location>
        <begin position="23"/>
        <end position="40"/>
    </location>
</feature>
<dbReference type="SUPFAM" id="SSF57667">
    <property type="entry name" value="beta-beta-alpha zinc fingers"/>
    <property type="match status" value="3"/>
</dbReference>
<feature type="domain" description="C2H2-type" evidence="7">
    <location>
        <begin position="464"/>
        <end position="493"/>
    </location>
</feature>
<evidence type="ECO:0000313" key="9">
    <source>
        <dbReference type="Proteomes" id="UP000242875"/>
    </source>
</evidence>
<dbReference type="GO" id="GO:0031519">
    <property type="term" value="C:PcG protein complex"/>
    <property type="evidence" value="ECO:0007669"/>
    <property type="project" value="TreeGrafter"/>
</dbReference>
<keyword evidence="1" id="KW-0479">Metal-binding</keyword>
<dbReference type="PROSITE" id="PS50157">
    <property type="entry name" value="ZINC_FINGER_C2H2_2"/>
    <property type="match status" value="4"/>
</dbReference>
<evidence type="ECO:0000256" key="2">
    <source>
        <dbReference type="ARBA" id="ARBA00022737"/>
    </source>
</evidence>
<keyword evidence="3 5" id="KW-0863">Zinc-finger</keyword>
<dbReference type="SMART" id="SM00355">
    <property type="entry name" value="ZnF_C2H2"/>
    <property type="match status" value="4"/>
</dbReference>
<feature type="domain" description="C2H2-type" evidence="7">
    <location>
        <begin position="209"/>
        <end position="238"/>
    </location>
</feature>
<name>A0A261XUZ1_9FUNG</name>
<evidence type="ECO:0000256" key="1">
    <source>
        <dbReference type="ARBA" id="ARBA00022723"/>
    </source>
</evidence>